<gene>
    <name evidence="2" type="ORF">V6N12_028329</name>
</gene>
<proteinExistence type="predicted"/>
<comment type="caution">
    <text evidence="2">The sequence shown here is derived from an EMBL/GenBank/DDBJ whole genome shotgun (WGS) entry which is preliminary data.</text>
</comment>
<evidence type="ECO:0000256" key="1">
    <source>
        <dbReference type="SAM" id="MobiDB-lite"/>
    </source>
</evidence>
<feature type="region of interest" description="Disordered" evidence="1">
    <location>
        <begin position="48"/>
        <end position="71"/>
    </location>
</feature>
<dbReference type="Proteomes" id="UP001472677">
    <property type="component" value="Unassembled WGS sequence"/>
</dbReference>
<accession>A0ABR2F5I1</accession>
<protein>
    <submittedName>
        <fullName evidence="2">Uncharacterized protein</fullName>
    </submittedName>
</protein>
<evidence type="ECO:0000313" key="3">
    <source>
        <dbReference type="Proteomes" id="UP001472677"/>
    </source>
</evidence>
<sequence>MALALDKCGSCSGCCTVHIQRIGSSSTRGPGRTHLWCTSYRAHGKRQVAKASDSTAKTARGSLSLRGSNDRSFENLREGHGEMSRLSLQYVSSGSAVMYAVEAL</sequence>
<keyword evidence="3" id="KW-1185">Reference proteome</keyword>
<name>A0ABR2F5I1_9ROSI</name>
<evidence type="ECO:0000313" key="2">
    <source>
        <dbReference type="EMBL" id="KAK8572273.1"/>
    </source>
</evidence>
<organism evidence="2 3">
    <name type="scientific">Hibiscus sabdariffa</name>
    <name type="common">roselle</name>
    <dbReference type="NCBI Taxonomy" id="183260"/>
    <lineage>
        <taxon>Eukaryota</taxon>
        <taxon>Viridiplantae</taxon>
        <taxon>Streptophyta</taxon>
        <taxon>Embryophyta</taxon>
        <taxon>Tracheophyta</taxon>
        <taxon>Spermatophyta</taxon>
        <taxon>Magnoliopsida</taxon>
        <taxon>eudicotyledons</taxon>
        <taxon>Gunneridae</taxon>
        <taxon>Pentapetalae</taxon>
        <taxon>rosids</taxon>
        <taxon>malvids</taxon>
        <taxon>Malvales</taxon>
        <taxon>Malvaceae</taxon>
        <taxon>Malvoideae</taxon>
        <taxon>Hibiscus</taxon>
    </lineage>
</organism>
<reference evidence="2 3" key="1">
    <citation type="journal article" date="2024" name="G3 (Bethesda)">
        <title>Genome assembly of Hibiscus sabdariffa L. provides insights into metabolisms of medicinal natural products.</title>
        <authorList>
            <person name="Kim T."/>
        </authorList>
    </citation>
    <scope>NUCLEOTIDE SEQUENCE [LARGE SCALE GENOMIC DNA]</scope>
    <source>
        <strain evidence="2">TK-2024</strain>
        <tissue evidence="2">Old leaves</tissue>
    </source>
</reference>
<dbReference type="EMBL" id="JBBPBM010000008">
    <property type="protein sequence ID" value="KAK8572273.1"/>
    <property type="molecule type" value="Genomic_DNA"/>
</dbReference>